<evidence type="ECO:0000256" key="2">
    <source>
        <dbReference type="SAM" id="SignalP"/>
    </source>
</evidence>
<feature type="domain" description="DUF305" evidence="3">
    <location>
        <begin position="81"/>
        <end position="234"/>
    </location>
</feature>
<dbReference type="PANTHER" id="PTHR36933">
    <property type="entry name" value="SLL0788 PROTEIN"/>
    <property type="match status" value="1"/>
</dbReference>
<dbReference type="InterPro" id="IPR005183">
    <property type="entry name" value="DUF305_CopM-like"/>
</dbReference>
<feature type="signal peptide" evidence="2">
    <location>
        <begin position="1"/>
        <end position="25"/>
    </location>
</feature>
<evidence type="ECO:0000259" key="3">
    <source>
        <dbReference type="Pfam" id="PF03713"/>
    </source>
</evidence>
<organism evidence="4 5">
    <name type="scientific">Motilibacter deserti</name>
    <dbReference type="NCBI Taxonomy" id="2714956"/>
    <lineage>
        <taxon>Bacteria</taxon>
        <taxon>Bacillati</taxon>
        <taxon>Actinomycetota</taxon>
        <taxon>Actinomycetes</taxon>
        <taxon>Motilibacterales</taxon>
        <taxon>Motilibacteraceae</taxon>
        <taxon>Motilibacter</taxon>
    </lineage>
</organism>
<accession>A0ABX0H1X4</accession>
<dbReference type="Proteomes" id="UP000800981">
    <property type="component" value="Unassembled WGS sequence"/>
</dbReference>
<dbReference type="InterPro" id="IPR012347">
    <property type="entry name" value="Ferritin-like"/>
</dbReference>
<name>A0ABX0H1X4_9ACTN</name>
<dbReference type="Gene3D" id="1.20.1260.10">
    <property type="match status" value="1"/>
</dbReference>
<sequence>MPRGYPLRRSRALGAATLVAPLLGAALLTACTSDDDSSAPVAGAMTAPAESGPPAIQPGSPGEPNTTGSPTIAPDTWSTADVEFATMMIPHHAQALEMSQLAPDRAQSPKVKAMAARIEAEQEPEIELFQAYLEERGQEVPPADWRTHGHGHHSGSGELQMEGMATEEELEALKAAKGSAFDEMFLRMMIRHHQGALTMIDKWGDTPGEIRMNEMASEVGVTQQGEINRMNDLLAEL</sequence>
<feature type="chain" id="PRO_5045185002" evidence="2">
    <location>
        <begin position="26"/>
        <end position="237"/>
    </location>
</feature>
<proteinExistence type="predicted"/>
<reference evidence="4 5" key="1">
    <citation type="submission" date="2020-03" db="EMBL/GenBank/DDBJ databases">
        <title>Two novel Motilibacter sp.</title>
        <authorList>
            <person name="Liu S."/>
        </authorList>
    </citation>
    <scope>NUCLEOTIDE SEQUENCE [LARGE SCALE GENOMIC DNA]</scope>
    <source>
        <strain evidence="4 5">E257</strain>
    </source>
</reference>
<comment type="caution">
    <text evidence="4">The sequence shown here is derived from an EMBL/GenBank/DDBJ whole genome shotgun (WGS) entry which is preliminary data.</text>
</comment>
<evidence type="ECO:0000313" key="4">
    <source>
        <dbReference type="EMBL" id="NHC15767.1"/>
    </source>
</evidence>
<evidence type="ECO:0000256" key="1">
    <source>
        <dbReference type="SAM" id="MobiDB-lite"/>
    </source>
</evidence>
<evidence type="ECO:0000313" key="5">
    <source>
        <dbReference type="Proteomes" id="UP000800981"/>
    </source>
</evidence>
<keyword evidence="5" id="KW-1185">Reference proteome</keyword>
<gene>
    <name evidence="4" type="ORF">G9H71_18460</name>
</gene>
<keyword evidence="2" id="KW-0732">Signal</keyword>
<feature type="region of interest" description="Disordered" evidence="1">
    <location>
        <begin position="34"/>
        <end position="73"/>
    </location>
</feature>
<protein>
    <submittedName>
        <fullName evidence="4">DUF305 domain-containing protein</fullName>
    </submittedName>
</protein>
<dbReference type="Pfam" id="PF03713">
    <property type="entry name" value="DUF305"/>
    <property type="match status" value="1"/>
</dbReference>
<dbReference type="EMBL" id="JAANNP010000053">
    <property type="protein sequence ID" value="NHC15767.1"/>
    <property type="molecule type" value="Genomic_DNA"/>
</dbReference>
<dbReference type="RefSeq" id="WP_231135068.1">
    <property type="nucleotide sequence ID" value="NZ_JAANNP010000053.1"/>
</dbReference>
<dbReference type="PANTHER" id="PTHR36933:SF1">
    <property type="entry name" value="SLL0788 PROTEIN"/>
    <property type="match status" value="1"/>
</dbReference>
<dbReference type="PROSITE" id="PS51257">
    <property type="entry name" value="PROKAR_LIPOPROTEIN"/>
    <property type="match status" value="1"/>
</dbReference>